<dbReference type="Gene3D" id="3.30.9.10">
    <property type="entry name" value="D-Amino Acid Oxidase, subunit A, domain 2"/>
    <property type="match status" value="1"/>
</dbReference>
<comment type="caution">
    <text evidence="3">The sequence shown here is derived from an EMBL/GenBank/DDBJ whole genome shotgun (WGS) entry which is preliminary data.</text>
</comment>
<proteinExistence type="predicted"/>
<dbReference type="Proteomes" id="UP001521181">
    <property type="component" value="Unassembled WGS sequence"/>
</dbReference>
<reference evidence="3 4" key="1">
    <citation type="submission" date="2021-12" db="EMBL/GenBank/DDBJ databases">
        <title>Sinirhodobacter sp. WL0062 is a bacterium isolated from seawater.</title>
        <authorList>
            <person name="Wang L."/>
            <person name="He W."/>
            <person name="Zhang D.-F."/>
        </authorList>
    </citation>
    <scope>NUCLEOTIDE SEQUENCE [LARGE SCALE GENOMIC DNA]</scope>
    <source>
        <strain evidence="3 4">WL0062</strain>
    </source>
</reference>
<sequence length="448" mass="48406">MSRHDARRQPQFTGPAGWADLLPAEASRPVLEGQNGCDIAITGAGYAGLSAARKLKQIDPALDVVVLDAARLGEGGTGRNSGFMIDLPHELTASGYEGGGETRDRQLTRLNRQAIDFAAQTVEEFAIPEGFFQRVGKVNGAGSDVGMAANHAYAEHLRSLGEAFELLDARAMRELTGSDYYHGGLHTPGTALIQPAGYARGLAKGLERAGVRIFERSGVTRIESDASGWRLATERGSLRAQRVILANNGHLESFGFARGRLMHIMLNACMTAELTADQIRTLGGSESWGITPADPMGTTVRRIGPGQGGNRIVIRQGSYYRPEMATSEADLARAVRSMREKFEARFPMLKAVPFEYAWSGHLCLSRNAASVMRELEPGLFAACVQNGLGTVRGTLSGIGAAELACGQQSEITRYFAAEAEPARLPPHPFDTIGANAYLRFKEWQSRRE</sequence>
<dbReference type="PANTHER" id="PTHR13847:SF281">
    <property type="entry name" value="FAD DEPENDENT OXIDOREDUCTASE DOMAIN-CONTAINING PROTEIN"/>
    <property type="match status" value="1"/>
</dbReference>
<evidence type="ECO:0000313" key="3">
    <source>
        <dbReference type="EMBL" id="MCE5974803.1"/>
    </source>
</evidence>
<keyword evidence="4" id="KW-1185">Reference proteome</keyword>
<name>A0ABS8YYP5_9RHOB</name>
<dbReference type="PANTHER" id="PTHR13847">
    <property type="entry name" value="SARCOSINE DEHYDROGENASE-RELATED"/>
    <property type="match status" value="1"/>
</dbReference>
<feature type="domain" description="FAD dependent oxidoreductase" evidence="2">
    <location>
        <begin position="38"/>
        <end position="402"/>
    </location>
</feature>
<evidence type="ECO:0000259" key="2">
    <source>
        <dbReference type="Pfam" id="PF01266"/>
    </source>
</evidence>
<keyword evidence="1" id="KW-0560">Oxidoreductase</keyword>
<dbReference type="InterPro" id="IPR006076">
    <property type="entry name" value="FAD-dep_OxRdtase"/>
</dbReference>
<dbReference type="RefSeq" id="WP_233677741.1">
    <property type="nucleotide sequence ID" value="NZ_JAJUOS010000013.1"/>
</dbReference>
<dbReference type="SUPFAM" id="SSF51905">
    <property type="entry name" value="FAD/NAD(P)-binding domain"/>
    <property type="match status" value="1"/>
</dbReference>
<dbReference type="EMBL" id="JAJUOS010000013">
    <property type="protein sequence ID" value="MCE5974803.1"/>
    <property type="molecule type" value="Genomic_DNA"/>
</dbReference>
<accession>A0ABS8YYP5</accession>
<protein>
    <submittedName>
        <fullName evidence="3">FAD-binding oxidoreductase</fullName>
    </submittedName>
</protein>
<evidence type="ECO:0000256" key="1">
    <source>
        <dbReference type="ARBA" id="ARBA00023002"/>
    </source>
</evidence>
<dbReference type="Gene3D" id="3.50.50.60">
    <property type="entry name" value="FAD/NAD(P)-binding domain"/>
    <property type="match status" value="1"/>
</dbReference>
<gene>
    <name evidence="3" type="ORF">LZA78_15040</name>
</gene>
<evidence type="ECO:0000313" key="4">
    <source>
        <dbReference type="Proteomes" id="UP001521181"/>
    </source>
</evidence>
<dbReference type="Pfam" id="PF01266">
    <property type="entry name" value="DAO"/>
    <property type="match status" value="1"/>
</dbReference>
<organism evidence="3 4">
    <name type="scientific">Rhodobacter flavimaris</name>
    <dbReference type="NCBI Taxonomy" id="2907145"/>
    <lineage>
        <taxon>Bacteria</taxon>
        <taxon>Pseudomonadati</taxon>
        <taxon>Pseudomonadota</taxon>
        <taxon>Alphaproteobacteria</taxon>
        <taxon>Rhodobacterales</taxon>
        <taxon>Rhodobacter group</taxon>
        <taxon>Rhodobacter</taxon>
    </lineage>
</organism>
<dbReference type="InterPro" id="IPR036188">
    <property type="entry name" value="FAD/NAD-bd_sf"/>
</dbReference>